<feature type="domain" description="HTH tetR-type" evidence="5">
    <location>
        <begin position="21"/>
        <end position="81"/>
    </location>
</feature>
<dbReference type="InterPro" id="IPR023772">
    <property type="entry name" value="DNA-bd_HTH_TetR-type_CS"/>
</dbReference>
<dbReference type="InterPro" id="IPR049513">
    <property type="entry name" value="TetR_C_40"/>
</dbReference>
<evidence type="ECO:0000259" key="5">
    <source>
        <dbReference type="PROSITE" id="PS50977"/>
    </source>
</evidence>
<protein>
    <submittedName>
        <fullName evidence="6">TetR/AcrR family transcriptional regulator</fullName>
    </submittedName>
</protein>
<dbReference type="EMBL" id="QXFM01000057">
    <property type="protein sequence ID" value="RIV89732.1"/>
    <property type="molecule type" value="Genomic_DNA"/>
</dbReference>
<evidence type="ECO:0000256" key="4">
    <source>
        <dbReference type="PROSITE-ProRule" id="PRU00335"/>
    </source>
</evidence>
<dbReference type="PANTHER" id="PTHR30055:SF234">
    <property type="entry name" value="HTH-TYPE TRANSCRIPTIONAL REGULATOR BETI"/>
    <property type="match status" value="1"/>
</dbReference>
<keyword evidence="1" id="KW-0805">Transcription regulation</keyword>
<evidence type="ECO:0000313" key="6">
    <source>
        <dbReference type="EMBL" id="RIV89732.1"/>
    </source>
</evidence>
<evidence type="ECO:0000256" key="2">
    <source>
        <dbReference type="ARBA" id="ARBA00023125"/>
    </source>
</evidence>
<dbReference type="RefSeq" id="WP_119592096.1">
    <property type="nucleotide sequence ID" value="NZ_QXFM01000057.1"/>
</dbReference>
<dbReference type="PROSITE" id="PS01081">
    <property type="entry name" value="HTH_TETR_1"/>
    <property type="match status" value="1"/>
</dbReference>
<dbReference type="GO" id="GO:0003700">
    <property type="term" value="F:DNA-binding transcription factor activity"/>
    <property type="evidence" value="ECO:0007669"/>
    <property type="project" value="TreeGrafter"/>
</dbReference>
<keyword evidence="2 4" id="KW-0238">DNA-binding</keyword>
<evidence type="ECO:0000256" key="1">
    <source>
        <dbReference type="ARBA" id="ARBA00023015"/>
    </source>
</evidence>
<sequence>MTQSGSGTVDGRARVGQQRRAKTRAAIIAAAFEKFGDENGLFVSIEEIVEAAGVTRATFYNHFAGMADLRAALVHEVTHDFLRAVTEVLNSVPDARQRAAAGVRFYVRRARRDPRWGWSMLNMSASGLLFGRETYRRAERTVARGMKEGVWPVPSSEIGRDILLGTTIAAMGSVLRSELPEDFPEEIAGFALCGLGVEREEAFRFARMPLPPLPIDGPQDD</sequence>
<organism evidence="6 7">
    <name type="scientific">Aurantiacibacter xanthus</name>
    <dbReference type="NCBI Taxonomy" id="1784712"/>
    <lineage>
        <taxon>Bacteria</taxon>
        <taxon>Pseudomonadati</taxon>
        <taxon>Pseudomonadota</taxon>
        <taxon>Alphaproteobacteria</taxon>
        <taxon>Sphingomonadales</taxon>
        <taxon>Erythrobacteraceae</taxon>
        <taxon>Aurantiacibacter</taxon>
    </lineage>
</organism>
<evidence type="ECO:0000313" key="7">
    <source>
        <dbReference type="Proteomes" id="UP000265366"/>
    </source>
</evidence>
<dbReference type="OrthoDB" id="9811084at2"/>
<dbReference type="Pfam" id="PF21306">
    <property type="entry name" value="TetR_C_40"/>
    <property type="match status" value="1"/>
</dbReference>
<feature type="DNA-binding region" description="H-T-H motif" evidence="4">
    <location>
        <begin position="44"/>
        <end position="63"/>
    </location>
</feature>
<keyword evidence="7" id="KW-1185">Reference proteome</keyword>
<dbReference type="Proteomes" id="UP000265366">
    <property type="component" value="Unassembled WGS sequence"/>
</dbReference>
<dbReference type="Pfam" id="PF00440">
    <property type="entry name" value="TetR_N"/>
    <property type="match status" value="1"/>
</dbReference>
<accession>A0A3A1P753</accession>
<keyword evidence="3" id="KW-0804">Transcription</keyword>
<comment type="caution">
    <text evidence="6">The sequence shown here is derived from an EMBL/GenBank/DDBJ whole genome shotgun (WGS) entry which is preliminary data.</text>
</comment>
<dbReference type="PROSITE" id="PS50977">
    <property type="entry name" value="HTH_TETR_2"/>
    <property type="match status" value="1"/>
</dbReference>
<proteinExistence type="predicted"/>
<reference evidence="6 7" key="1">
    <citation type="submission" date="2018-08" db="EMBL/GenBank/DDBJ databases">
        <title>Erythrobacter zhengii sp.nov., a bacterium isolated from deep-sea sediment.</title>
        <authorList>
            <person name="Fang C."/>
            <person name="Wu Y.-H."/>
            <person name="Sun C."/>
            <person name="Wang H."/>
            <person name="Cheng H."/>
            <person name="Meng F.-X."/>
            <person name="Wang C.-S."/>
            <person name="Xu X.-W."/>
        </authorList>
    </citation>
    <scope>NUCLEOTIDE SEQUENCE [LARGE SCALE GENOMIC DNA]</scope>
    <source>
        <strain evidence="6 7">CCTCC AB 2015396</strain>
    </source>
</reference>
<dbReference type="GO" id="GO:0000976">
    <property type="term" value="F:transcription cis-regulatory region binding"/>
    <property type="evidence" value="ECO:0007669"/>
    <property type="project" value="TreeGrafter"/>
</dbReference>
<evidence type="ECO:0000256" key="3">
    <source>
        <dbReference type="ARBA" id="ARBA00023163"/>
    </source>
</evidence>
<dbReference type="AlphaFoldDB" id="A0A3A1P753"/>
<dbReference type="InterPro" id="IPR009057">
    <property type="entry name" value="Homeodomain-like_sf"/>
</dbReference>
<dbReference type="InterPro" id="IPR050109">
    <property type="entry name" value="HTH-type_TetR-like_transc_reg"/>
</dbReference>
<dbReference type="PANTHER" id="PTHR30055">
    <property type="entry name" value="HTH-TYPE TRANSCRIPTIONAL REGULATOR RUTR"/>
    <property type="match status" value="1"/>
</dbReference>
<name>A0A3A1P753_9SPHN</name>
<dbReference type="SUPFAM" id="SSF46689">
    <property type="entry name" value="Homeodomain-like"/>
    <property type="match status" value="1"/>
</dbReference>
<gene>
    <name evidence="6" type="ORF">D2V17_05540</name>
</gene>
<dbReference type="Gene3D" id="1.10.357.10">
    <property type="entry name" value="Tetracycline Repressor, domain 2"/>
    <property type="match status" value="1"/>
</dbReference>
<dbReference type="InterPro" id="IPR001647">
    <property type="entry name" value="HTH_TetR"/>
</dbReference>